<feature type="compositionally biased region" description="Basic and acidic residues" evidence="1">
    <location>
        <begin position="1"/>
        <end position="15"/>
    </location>
</feature>
<dbReference type="AlphaFoldDB" id="A0A5N5NQH5"/>
<feature type="region of interest" description="Disordered" evidence="1">
    <location>
        <begin position="1"/>
        <end position="21"/>
    </location>
</feature>
<dbReference type="EMBL" id="VDCV01000002">
    <property type="protein sequence ID" value="KAB5569208.1"/>
    <property type="molecule type" value="Genomic_DNA"/>
</dbReference>
<evidence type="ECO:0000256" key="1">
    <source>
        <dbReference type="SAM" id="MobiDB-lite"/>
    </source>
</evidence>
<organism evidence="2 3">
    <name type="scientific">Salix brachista</name>
    <dbReference type="NCBI Taxonomy" id="2182728"/>
    <lineage>
        <taxon>Eukaryota</taxon>
        <taxon>Viridiplantae</taxon>
        <taxon>Streptophyta</taxon>
        <taxon>Embryophyta</taxon>
        <taxon>Tracheophyta</taxon>
        <taxon>Spermatophyta</taxon>
        <taxon>Magnoliopsida</taxon>
        <taxon>eudicotyledons</taxon>
        <taxon>Gunneridae</taxon>
        <taxon>Pentapetalae</taxon>
        <taxon>rosids</taxon>
        <taxon>fabids</taxon>
        <taxon>Malpighiales</taxon>
        <taxon>Salicaceae</taxon>
        <taxon>Saliceae</taxon>
        <taxon>Salix</taxon>
    </lineage>
</organism>
<dbReference type="Proteomes" id="UP000326939">
    <property type="component" value="Chromosome 2"/>
</dbReference>
<protein>
    <submittedName>
        <fullName evidence="2">Uncharacterized protein</fullName>
    </submittedName>
</protein>
<sequence>MQTQHKIEMDKRDGKFGPQPAMAVPPVQHVLISQFLCMPAAMHLTKHMGSLMAIPHPHKLKVTLPPAGYPQPHAYPPPGYSR</sequence>
<proteinExistence type="predicted"/>
<comment type="caution">
    <text evidence="2">The sequence shown here is derived from an EMBL/GenBank/DDBJ whole genome shotgun (WGS) entry which is preliminary data.</text>
</comment>
<name>A0A5N5NQH5_9ROSI</name>
<gene>
    <name evidence="2" type="ORF">DKX38_003001</name>
</gene>
<reference evidence="3" key="1">
    <citation type="journal article" date="2019" name="Gigascience">
        <title>De novo genome assembly of the endangered Acer yangbiense, a plant species with extremely small populations endemic to Yunnan Province, China.</title>
        <authorList>
            <person name="Yang J."/>
            <person name="Wariss H.M."/>
            <person name="Tao L."/>
            <person name="Zhang R."/>
            <person name="Yun Q."/>
            <person name="Hollingsworth P."/>
            <person name="Dao Z."/>
            <person name="Luo G."/>
            <person name="Guo H."/>
            <person name="Ma Y."/>
            <person name="Sun W."/>
        </authorList>
    </citation>
    <scope>NUCLEOTIDE SEQUENCE [LARGE SCALE GENOMIC DNA]</scope>
    <source>
        <strain evidence="3">cv. br00</strain>
    </source>
</reference>
<keyword evidence="3" id="KW-1185">Reference proteome</keyword>
<accession>A0A5N5NQH5</accession>
<evidence type="ECO:0000313" key="2">
    <source>
        <dbReference type="EMBL" id="KAB5569208.1"/>
    </source>
</evidence>
<evidence type="ECO:0000313" key="3">
    <source>
        <dbReference type="Proteomes" id="UP000326939"/>
    </source>
</evidence>